<name>A0ABQ8PZ37_9AGAR</name>
<protein>
    <submittedName>
        <fullName evidence="2">Uncharacterized protein</fullName>
    </submittedName>
</protein>
<dbReference type="Proteomes" id="UP001163828">
    <property type="component" value="Unassembled WGS sequence"/>
</dbReference>
<proteinExistence type="predicted"/>
<feature type="region of interest" description="Disordered" evidence="1">
    <location>
        <begin position="75"/>
        <end position="101"/>
    </location>
</feature>
<evidence type="ECO:0000256" key="1">
    <source>
        <dbReference type="SAM" id="MobiDB-lite"/>
    </source>
</evidence>
<evidence type="ECO:0000313" key="2">
    <source>
        <dbReference type="EMBL" id="KAJ3991722.1"/>
    </source>
</evidence>
<organism evidence="2 3">
    <name type="scientific">Lentinula boryana</name>
    <dbReference type="NCBI Taxonomy" id="40481"/>
    <lineage>
        <taxon>Eukaryota</taxon>
        <taxon>Fungi</taxon>
        <taxon>Dikarya</taxon>
        <taxon>Basidiomycota</taxon>
        <taxon>Agaricomycotina</taxon>
        <taxon>Agaricomycetes</taxon>
        <taxon>Agaricomycetidae</taxon>
        <taxon>Agaricales</taxon>
        <taxon>Marasmiineae</taxon>
        <taxon>Omphalotaceae</taxon>
        <taxon>Lentinula</taxon>
    </lineage>
</organism>
<feature type="compositionally biased region" description="Basic and acidic residues" evidence="1">
    <location>
        <begin position="76"/>
        <end position="101"/>
    </location>
</feature>
<accession>A0ABQ8PZ37</accession>
<reference evidence="2" key="1">
    <citation type="submission" date="2022-08" db="EMBL/GenBank/DDBJ databases">
        <authorList>
            <consortium name="DOE Joint Genome Institute"/>
            <person name="Min B."/>
            <person name="Riley R."/>
            <person name="Sierra-Patev S."/>
            <person name="Naranjo-Ortiz M."/>
            <person name="Looney B."/>
            <person name="Konkel Z."/>
            <person name="Slot J.C."/>
            <person name="Sakamoto Y."/>
            <person name="Steenwyk J.L."/>
            <person name="Rokas A."/>
            <person name="Carro J."/>
            <person name="Camarero S."/>
            <person name="Ferreira P."/>
            <person name="Molpeceres G."/>
            <person name="Ruiz-Duenas F.J."/>
            <person name="Serrano A."/>
            <person name="Henrissat B."/>
            <person name="Drula E."/>
            <person name="Hughes K.W."/>
            <person name="Mata J.L."/>
            <person name="Ishikawa N.K."/>
            <person name="Vargas-Isla R."/>
            <person name="Ushijima S."/>
            <person name="Smith C.A."/>
            <person name="Ahrendt S."/>
            <person name="Andreopoulos W."/>
            <person name="He G."/>
            <person name="Labutti K."/>
            <person name="Lipzen A."/>
            <person name="Ng V."/>
            <person name="Sandor L."/>
            <person name="Barry K."/>
            <person name="Martinez A.T."/>
            <person name="Xiao Y."/>
            <person name="Gibbons J.G."/>
            <person name="Terashima K."/>
            <person name="Hibbett D.S."/>
            <person name="Grigoriev I.V."/>
        </authorList>
    </citation>
    <scope>NUCLEOTIDE SEQUENCE</scope>
    <source>
        <strain evidence="2">TFB10827</strain>
    </source>
</reference>
<evidence type="ECO:0000313" key="3">
    <source>
        <dbReference type="Proteomes" id="UP001163828"/>
    </source>
</evidence>
<keyword evidence="3" id="KW-1185">Reference proteome</keyword>
<sequence>MTDRLNFDPKNIPLPDFSSNTYVTIRRALIADEESPGITSEAEALQHLRDQWEEENGILRARYEAQLEEDQAIAEARNEEAAEEQRTKDAERKAREDELAKKAEEKRTPLYSFKQGVGVGYIRQQIHPYAKKLMAARKYVPLWYFLREATAEAKERNKEAIDNNRFQTAMDLIPPSL</sequence>
<dbReference type="EMBL" id="MU790965">
    <property type="protein sequence ID" value="KAJ3991722.1"/>
    <property type="molecule type" value="Genomic_DNA"/>
</dbReference>
<comment type="caution">
    <text evidence="2">The sequence shown here is derived from an EMBL/GenBank/DDBJ whole genome shotgun (WGS) entry which is preliminary data.</text>
</comment>
<gene>
    <name evidence="2" type="ORF">F5050DRAFT_1715861</name>
</gene>